<dbReference type="GO" id="GO:0016301">
    <property type="term" value="F:kinase activity"/>
    <property type="evidence" value="ECO:0007669"/>
    <property type="project" value="UniProtKB-KW"/>
</dbReference>
<dbReference type="PANTHER" id="PTHR10285">
    <property type="entry name" value="URIDINE KINASE"/>
    <property type="match status" value="1"/>
</dbReference>
<evidence type="ECO:0000313" key="2">
    <source>
        <dbReference type="EMBL" id="SHF50203.1"/>
    </source>
</evidence>
<dbReference type="InterPro" id="IPR006083">
    <property type="entry name" value="PRK/URK"/>
</dbReference>
<proteinExistence type="predicted"/>
<dbReference type="Gene3D" id="3.40.50.300">
    <property type="entry name" value="P-loop containing nucleotide triphosphate hydrolases"/>
    <property type="match status" value="1"/>
</dbReference>
<dbReference type="AlphaFoldDB" id="A0A1M5C624"/>
<keyword evidence="3" id="KW-1185">Reference proteome</keyword>
<dbReference type="RefSeq" id="WP_072839653.1">
    <property type="nucleotide sequence ID" value="NZ_FQVF01000008.1"/>
</dbReference>
<feature type="domain" description="Phosphoribulokinase/uridine kinase" evidence="1">
    <location>
        <begin position="34"/>
        <end position="206"/>
    </location>
</feature>
<keyword evidence="2" id="KW-0808">Transferase</keyword>
<reference evidence="3" key="1">
    <citation type="submission" date="2016-11" db="EMBL/GenBank/DDBJ databases">
        <authorList>
            <person name="Varghese N."/>
            <person name="Submissions S."/>
        </authorList>
    </citation>
    <scope>NUCLEOTIDE SEQUENCE [LARGE SCALE GENOMIC DNA]</scope>
    <source>
        <strain evidence="3">DSM 16579</strain>
    </source>
</reference>
<dbReference type="Pfam" id="PF00485">
    <property type="entry name" value="PRK"/>
    <property type="match status" value="1"/>
</dbReference>
<dbReference type="SUPFAM" id="SSF52540">
    <property type="entry name" value="P-loop containing nucleoside triphosphate hydrolases"/>
    <property type="match status" value="1"/>
</dbReference>
<dbReference type="GO" id="GO:0005524">
    <property type="term" value="F:ATP binding"/>
    <property type="evidence" value="ECO:0007669"/>
    <property type="project" value="InterPro"/>
</dbReference>
<evidence type="ECO:0000313" key="3">
    <source>
        <dbReference type="Proteomes" id="UP000184517"/>
    </source>
</evidence>
<dbReference type="OrthoDB" id="1550976at2"/>
<keyword evidence="2" id="KW-0418">Kinase</keyword>
<organism evidence="2 3">
    <name type="scientific">Marinomonas polaris DSM 16579</name>
    <dbReference type="NCBI Taxonomy" id="1122206"/>
    <lineage>
        <taxon>Bacteria</taxon>
        <taxon>Pseudomonadati</taxon>
        <taxon>Pseudomonadota</taxon>
        <taxon>Gammaproteobacteria</taxon>
        <taxon>Oceanospirillales</taxon>
        <taxon>Oceanospirillaceae</taxon>
        <taxon>Marinomonas</taxon>
    </lineage>
</organism>
<gene>
    <name evidence="2" type="ORF">SAMN02745753_02105</name>
</gene>
<dbReference type="EMBL" id="FQVF01000008">
    <property type="protein sequence ID" value="SHF50203.1"/>
    <property type="molecule type" value="Genomic_DNA"/>
</dbReference>
<evidence type="ECO:0000259" key="1">
    <source>
        <dbReference type="Pfam" id="PF00485"/>
    </source>
</evidence>
<sequence length="226" mass="25529">MTLPDINSSYKNSADVQTAFDKIQAYMDKPGRTLIGLTGGPGSGKSTLADYLLDHFTKQQNSQVVCLSMDGFHLSKAQLQALPNSEEAFARRGAPWTFDSTAFVEQVKKIQQGYQQDDILWPSFDHALGDPIEDDLSIKKETKVILVEGLYLLHQQDGWQESKALFDEHWFLDIPVEVAIKRLAKRHMKAWGFSHQQAMDRINQSDGLNAELVSTYKGQADWLLRV</sequence>
<dbReference type="InterPro" id="IPR027417">
    <property type="entry name" value="P-loop_NTPase"/>
</dbReference>
<protein>
    <submittedName>
        <fullName evidence="2">Panthothenate kinase</fullName>
    </submittedName>
</protein>
<accession>A0A1M5C624</accession>
<dbReference type="Proteomes" id="UP000184517">
    <property type="component" value="Unassembled WGS sequence"/>
</dbReference>
<dbReference type="STRING" id="1122206.SAMN02745753_02105"/>
<name>A0A1M5C624_9GAMM</name>